<dbReference type="Pfam" id="PF17200">
    <property type="entry name" value="sCache_2"/>
    <property type="match status" value="1"/>
</dbReference>
<protein>
    <submittedName>
        <fullName evidence="8">Cache domain-containing protein</fullName>
    </submittedName>
</protein>
<organism evidence="8 9">
    <name type="scientific">Thiorhodococcus fuscus</name>
    <dbReference type="NCBI Taxonomy" id="527200"/>
    <lineage>
        <taxon>Bacteria</taxon>
        <taxon>Pseudomonadati</taxon>
        <taxon>Pseudomonadota</taxon>
        <taxon>Gammaproteobacteria</taxon>
        <taxon>Chromatiales</taxon>
        <taxon>Chromatiaceae</taxon>
        <taxon>Thiorhodococcus</taxon>
    </lineage>
</organism>
<evidence type="ECO:0000259" key="7">
    <source>
        <dbReference type="SMART" id="SM01049"/>
    </source>
</evidence>
<evidence type="ECO:0000313" key="8">
    <source>
        <dbReference type="EMBL" id="MFD2110724.1"/>
    </source>
</evidence>
<keyword evidence="9" id="KW-1185">Reference proteome</keyword>
<evidence type="ECO:0000256" key="3">
    <source>
        <dbReference type="ARBA" id="ARBA00022692"/>
    </source>
</evidence>
<dbReference type="SMART" id="SM01049">
    <property type="entry name" value="Cache_2"/>
    <property type="match status" value="1"/>
</dbReference>
<feature type="signal peptide" evidence="6">
    <location>
        <begin position="1"/>
        <end position="23"/>
    </location>
</feature>
<sequence>MKFRFALAGAITALLFASPAAFSADEFATPQEAEAMVQKAIDHIHAVGKEQAFADITGKKPGWIDRDLYPVVFDREGNNLAHGQNPKMVGKNFLGVTDAGGTAFISERMELAKTHTSYWHDYKYKDPVTKAILPKTSYCQTSDDLIVCAGVYKR</sequence>
<keyword evidence="4" id="KW-1133">Transmembrane helix</keyword>
<evidence type="ECO:0000256" key="4">
    <source>
        <dbReference type="ARBA" id="ARBA00022989"/>
    </source>
</evidence>
<comment type="caution">
    <text evidence="8">The sequence shown here is derived from an EMBL/GenBank/DDBJ whole genome shotgun (WGS) entry which is preliminary data.</text>
</comment>
<dbReference type="InterPro" id="IPR033480">
    <property type="entry name" value="sCache_2"/>
</dbReference>
<dbReference type="EMBL" id="JBHUHX010000004">
    <property type="protein sequence ID" value="MFD2110724.1"/>
    <property type="molecule type" value="Genomic_DNA"/>
</dbReference>
<dbReference type="Proteomes" id="UP001597337">
    <property type="component" value="Unassembled WGS sequence"/>
</dbReference>
<gene>
    <name evidence="8" type="ORF">ACFSJC_02575</name>
</gene>
<keyword evidence="6" id="KW-0732">Signal</keyword>
<keyword evidence="5" id="KW-0472">Membrane</keyword>
<evidence type="ECO:0000256" key="6">
    <source>
        <dbReference type="SAM" id="SignalP"/>
    </source>
</evidence>
<name>A0ABW4Y443_9GAMM</name>
<evidence type="ECO:0000256" key="2">
    <source>
        <dbReference type="ARBA" id="ARBA00022475"/>
    </source>
</evidence>
<proteinExistence type="predicted"/>
<reference evidence="9" key="1">
    <citation type="journal article" date="2019" name="Int. J. Syst. Evol. Microbiol.">
        <title>The Global Catalogue of Microorganisms (GCM) 10K type strain sequencing project: providing services to taxonomists for standard genome sequencing and annotation.</title>
        <authorList>
            <consortium name="The Broad Institute Genomics Platform"/>
            <consortium name="The Broad Institute Genome Sequencing Center for Infectious Disease"/>
            <person name="Wu L."/>
            <person name="Ma J."/>
        </authorList>
    </citation>
    <scope>NUCLEOTIDE SEQUENCE [LARGE SCALE GENOMIC DNA]</scope>
    <source>
        <strain evidence="9">KACC 12597</strain>
    </source>
</reference>
<evidence type="ECO:0000313" key="9">
    <source>
        <dbReference type="Proteomes" id="UP001597337"/>
    </source>
</evidence>
<keyword evidence="3" id="KW-0812">Transmembrane</keyword>
<evidence type="ECO:0000256" key="1">
    <source>
        <dbReference type="ARBA" id="ARBA00004651"/>
    </source>
</evidence>
<evidence type="ECO:0000256" key="5">
    <source>
        <dbReference type="ARBA" id="ARBA00023136"/>
    </source>
</evidence>
<feature type="domain" description="Single Cache" evidence="7">
    <location>
        <begin position="32"/>
        <end position="106"/>
    </location>
</feature>
<dbReference type="RefSeq" id="WP_386022761.1">
    <property type="nucleotide sequence ID" value="NZ_JBHUHX010000004.1"/>
</dbReference>
<comment type="subcellular location">
    <subcellularLocation>
        <location evidence="1">Cell membrane</location>
        <topology evidence="1">Multi-pass membrane protein</topology>
    </subcellularLocation>
</comment>
<accession>A0ABW4Y443</accession>
<keyword evidence="2" id="KW-1003">Cell membrane</keyword>
<dbReference type="Gene3D" id="3.30.450.20">
    <property type="entry name" value="PAS domain"/>
    <property type="match status" value="1"/>
</dbReference>
<feature type="chain" id="PRO_5046873327" evidence="6">
    <location>
        <begin position="24"/>
        <end position="154"/>
    </location>
</feature>